<feature type="domain" description="PKD" evidence="1">
    <location>
        <begin position="276"/>
        <end position="328"/>
    </location>
</feature>
<dbReference type="CDD" id="cd00146">
    <property type="entry name" value="PKD"/>
    <property type="match status" value="1"/>
</dbReference>
<dbReference type="InterPro" id="IPR035986">
    <property type="entry name" value="PKD_dom_sf"/>
</dbReference>
<reference evidence="2 3" key="1">
    <citation type="submission" date="2019-02" db="EMBL/GenBank/DDBJ databases">
        <title>Genome sequence of the sea-ice species Brumimicrobium glaciale.</title>
        <authorList>
            <person name="Bowman J.P."/>
        </authorList>
    </citation>
    <scope>NUCLEOTIDE SEQUENCE [LARGE SCALE GENOMIC DNA]</scope>
    <source>
        <strain evidence="2 3">IC156</strain>
    </source>
</reference>
<dbReference type="OrthoDB" id="1466630at2"/>
<name>A0A4Q4KJI5_9FLAO</name>
<proteinExistence type="predicted"/>
<evidence type="ECO:0000313" key="3">
    <source>
        <dbReference type="Proteomes" id="UP000293952"/>
    </source>
</evidence>
<sequence>MKDNLENAFKNSLDQYEVSYDPKAWDAVNTKLNANAAAGNSALSSALKWVLASVLLGTVVTGSYFLWYNEDNSATQQTAAIENDNAAENSANKEQANNNEEILVSENSEEVSEHNLKENSNITVPIVSETEKQAPNKKDVKEVEKVEKVKSDENEIIKGTKSNAVIPNKEVFISANFVSGKLSANAICLGEVIEINNSSKNDKVRFQINGEWINLNSGKSYLFKPRASSIIRFVDDNNVLIESKFFTVNELPTPDFNFEANIYEKGMPVVIAEAFGDFVNYSWEFNKETERSGAIVRHHFFDKGDYEVTLNVKDMNGCEASIAKTVRIRDKFNLMAVDAFKPNGSDVRNRTFMPYSLTEREVSFQLTIVDPIDNGVVFTSSDAETTWDGTDQRTGKLSPSNKAFIWKVQIFNPAPNERPIYAGTVVHN</sequence>
<dbReference type="SUPFAM" id="SSF49299">
    <property type="entry name" value="PKD domain"/>
    <property type="match status" value="1"/>
</dbReference>
<keyword evidence="3" id="KW-1185">Reference proteome</keyword>
<evidence type="ECO:0000313" key="2">
    <source>
        <dbReference type="EMBL" id="RYM33355.1"/>
    </source>
</evidence>
<dbReference type="InterPro" id="IPR000601">
    <property type="entry name" value="PKD_dom"/>
</dbReference>
<dbReference type="InterPro" id="IPR013783">
    <property type="entry name" value="Ig-like_fold"/>
</dbReference>
<accession>A0A4Q4KJI5</accession>
<dbReference type="RefSeq" id="WP_130093815.1">
    <property type="nucleotide sequence ID" value="NZ_SETE01000004.1"/>
</dbReference>
<protein>
    <submittedName>
        <fullName evidence="2">PKD domain-containing protein</fullName>
    </submittedName>
</protein>
<dbReference type="PROSITE" id="PS50093">
    <property type="entry name" value="PKD"/>
    <property type="match status" value="1"/>
</dbReference>
<dbReference type="AlphaFoldDB" id="A0A4Q4KJI5"/>
<dbReference type="Gene3D" id="2.60.40.10">
    <property type="entry name" value="Immunoglobulins"/>
    <property type="match status" value="1"/>
</dbReference>
<dbReference type="Proteomes" id="UP000293952">
    <property type="component" value="Unassembled WGS sequence"/>
</dbReference>
<gene>
    <name evidence="2" type="ORF">ERX46_10460</name>
</gene>
<comment type="caution">
    <text evidence="2">The sequence shown here is derived from an EMBL/GenBank/DDBJ whole genome shotgun (WGS) entry which is preliminary data.</text>
</comment>
<dbReference type="EMBL" id="SETE01000004">
    <property type="protein sequence ID" value="RYM33355.1"/>
    <property type="molecule type" value="Genomic_DNA"/>
</dbReference>
<dbReference type="Pfam" id="PF18911">
    <property type="entry name" value="PKD_4"/>
    <property type="match status" value="1"/>
</dbReference>
<organism evidence="2 3">
    <name type="scientific">Brumimicrobium glaciale</name>
    <dbReference type="NCBI Taxonomy" id="200475"/>
    <lineage>
        <taxon>Bacteria</taxon>
        <taxon>Pseudomonadati</taxon>
        <taxon>Bacteroidota</taxon>
        <taxon>Flavobacteriia</taxon>
        <taxon>Flavobacteriales</taxon>
        <taxon>Crocinitomicaceae</taxon>
        <taxon>Brumimicrobium</taxon>
    </lineage>
</organism>
<evidence type="ECO:0000259" key="1">
    <source>
        <dbReference type="PROSITE" id="PS50093"/>
    </source>
</evidence>